<feature type="transmembrane region" description="Helical" evidence="10">
    <location>
        <begin position="311"/>
        <end position="333"/>
    </location>
</feature>
<protein>
    <submittedName>
        <fullName evidence="12">ClC family H(+)/Cl(-) exchange transporter</fullName>
    </submittedName>
</protein>
<dbReference type="RefSeq" id="WP_219965438.1">
    <property type="nucleotide sequence ID" value="NZ_JAGFNZ010000003.1"/>
</dbReference>
<dbReference type="Pfam" id="PF02080">
    <property type="entry name" value="TrkA_C"/>
    <property type="match status" value="1"/>
</dbReference>
<feature type="transmembrane region" description="Helical" evidence="10">
    <location>
        <begin position="139"/>
        <end position="163"/>
    </location>
</feature>
<gene>
    <name evidence="12" type="ORF">J5W02_09420</name>
</gene>
<comment type="caution">
    <text evidence="12">The sequence shown here is derived from an EMBL/GenBank/DDBJ whole genome shotgun (WGS) entry which is preliminary data.</text>
</comment>
<feature type="transmembrane region" description="Helical" evidence="10">
    <location>
        <begin position="339"/>
        <end position="356"/>
    </location>
</feature>
<evidence type="ECO:0000313" key="13">
    <source>
        <dbReference type="Proteomes" id="UP000719942"/>
    </source>
</evidence>
<dbReference type="PROSITE" id="PS51202">
    <property type="entry name" value="RCK_C"/>
    <property type="match status" value="1"/>
</dbReference>
<keyword evidence="3 10" id="KW-0812">Transmembrane</keyword>
<feature type="transmembrane region" description="Helical" evidence="10">
    <location>
        <begin position="363"/>
        <end position="388"/>
    </location>
</feature>
<organism evidence="12 13">
    <name type="scientific">Caproiciproducens faecalis</name>
    <dbReference type="NCBI Taxonomy" id="2820301"/>
    <lineage>
        <taxon>Bacteria</taxon>
        <taxon>Bacillati</taxon>
        <taxon>Bacillota</taxon>
        <taxon>Clostridia</taxon>
        <taxon>Eubacteriales</taxon>
        <taxon>Acutalibacteraceae</taxon>
        <taxon>Caproiciproducens</taxon>
    </lineage>
</organism>
<evidence type="ECO:0000256" key="7">
    <source>
        <dbReference type="ARBA" id="ARBA00023173"/>
    </source>
</evidence>
<feature type="domain" description="RCK C-terminal" evidence="11">
    <location>
        <begin position="409"/>
        <end position="491"/>
    </location>
</feature>
<feature type="transmembrane region" description="Helical" evidence="10">
    <location>
        <begin position="280"/>
        <end position="304"/>
    </location>
</feature>
<feature type="transmembrane region" description="Helical" evidence="10">
    <location>
        <begin position="214"/>
        <end position="235"/>
    </location>
</feature>
<comment type="subcellular location">
    <subcellularLocation>
        <location evidence="1">Membrane</location>
        <topology evidence="1">Multi-pass membrane protein</topology>
    </subcellularLocation>
</comment>
<dbReference type="SUPFAM" id="SSF81340">
    <property type="entry name" value="Clc chloride channel"/>
    <property type="match status" value="1"/>
</dbReference>
<evidence type="ECO:0000256" key="3">
    <source>
        <dbReference type="ARBA" id="ARBA00022692"/>
    </source>
</evidence>
<dbReference type="InterPro" id="IPR014743">
    <property type="entry name" value="Cl-channel_core"/>
</dbReference>
<evidence type="ECO:0000256" key="8">
    <source>
        <dbReference type="ARBA" id="ARBA00023214"/>
    </source>
</evidence>
<dbReference type="InterPro" id="IPR006037">
    <property type="entry name" value="RCK_C"/>
</dbReference>
<keyword evidence="9" id="KW-0407">Ion channel</keyword>
<dbReference type="SUPFAM" id="SSF116726">
    <property type="entry name" value="TrkA C-terminal domain-like"/>
    <property type="match status" value="1"/>
</dbReference>
<dbReference type="PANTHER" id="PTHR43427">
    <property type="entry name" value="CHLORIDE CHANNEL PROTEIN CLC-E"/>
    <property type="match status" value="1"/>
</dbReference>
<feature type="transmembrane region" description="Helical" evidence="10">
    <location>
        <begin position="247"/>
        <end position="268"/>
    </location>
</feature>
<proteinExistence type="predicted"/>
<keyword evidence="5" id="KW-0406">Ion transport</keyword>
<feature type="transmembrane region" description="Helical" evidence="10">
    <location>
        <begin position="41"/>
        <end position="59"/>
    </location>
</feature>
<keyword evidence="7" id="KW-0869">Chloride channel</keyword>
<evidence type="ECO:0000256" key="10">
    <source>
        <dbReference type="SAM" id="Phobius"/>
    </source>
</evidence>
<evidence type="ECO:0000256" key="2">
    <source>
        <dbReference type="ARBA" id="ARBA00022448"/>
    </source>
</evidence>
<evidence type="ECO:0000313" key="12">
    <source>
        <dbReference type="EMBL" id="MBW7573033.1"/>
    </source>
</evidence>
<reference evidence="12 13" key="1">
    <citation type="submission" date="2021-03" db="EMBL/GenBank/DDBJ databases">
        <title>Caproiciproducens sp. nov. isolated from feces of cow.</title>
        <authorList>
            <person name="Choi J.-Y."/>
        </authorList>
    </citation>
    <scope>NUCLEOTIDE SEQUENCE [LARGE SCALE GENOMIC DNA]</scope>
    <source>
        <strain evidence="12 13">AGMB10547</strain>
    </source>
</reference>
<dbReference type="CDD" id="cd01031">
    <property type="entry name" value="EriC"/>
    <property type="match status" value="1"/>
</dbReference>
<keyword evidence="4 10" id="KW-1133">Transmembrane helix</keyword>
<dbReference type="InterPro" id="IPR001807">
    <property type="entry name" value="ClC"/>
</dbReference>
<accession>A0ABS7DP37</accession>
<feature type="transmembrane region" description="Helical" evidence="10">
    <location>
        <begin position="92"/>
        <end position="110"/>
    </location>
</feature>
<evidence type="ECO:0000259" key="11">
    <source>
        <dbReference type="PROSITE" id="PS51202"/>
    </source>
</evidence>
<keyword evidence="13" id="KW-1185">Reference proteome</keyword>
<dbReference type="PANTHER" id="PTHR43427:SF6">
    <property type="entry name" value="CHLORIDE CHANNEL PROTEIN CLC-E"/>
    <property type="match status" value="1"/>
</dbReference>
<evidence type="ECO:0000256" key="4">
    <source>
        <dbReference type="ARBA" id="ARBA00022989"/>
    </source>
</evidence>
<dbReference type="InterPro" id="IPR036721">
    <property type="entry name" value="RCK_C_sf"/>
</dbReference>
<dbReference type="Gene3D" id="1.10.3080.10">
    <property type="entry name" value="Clc chloride channel"/>
    <property type="match status" value="1"/>
</dbReference>
<dbReference type="PRINTS" id="PR00762">
    <property type="entry name" value="CLCHANNEL"/>
</dbReference>
<evidence type="ECO:0000256" key="9">
    <source>
        <dbReference type="ARBA" id="ARBA00023303"/>
    </source>
</evidence>
<evidence type="ECO:0000256" key="6">
    <source>
        <dbReference type="ARBA" id="ARBA00023136"/>
    </source>
</evidence>
<dbReference type="InterPro" id="IPR050368">
    <property type="entry name" value="ClC-type_chloride_channel"/>
</dbReference>
<keyword evidence="8" id="KW-0868">Chloride</keyword>
<feature type="transmembrane region" description="Helical" evidence="10">
    <location>
        <begin position="175"/>
        <end position="194"/>
    </location>
</feature>
<dbReference type="Proteomes" id="UP000719942">
    <property type="component" value="Unassembled WGS sequence"/>
</dbReference>
<dbReference type="Gene3D" id="3.30.70.1450">
    <property type="entry name" value="Regulator of K+ conductance, C-terminal domain"/>
    <property type="match status" value="1"/>
</dbReference>
<keyword evidence="2" id="KW-0813">Transport</keyword>
<name>A0ABS7DP37_9FIRM</name>
<evidence type="ECO:0000256" key="1">
    <source>
        <dbReference type="ARBA" id="ARBA00004141"/>
    </source>
</evidence>
<dbReference type="Pfam" id="PF00654">
    <property type="entry name" value="Voltage_CLC"/>
    <property type="match status" value="1"/>
</dbReference>
<evidence type="ECO:0000256" key="5">
    <source>
        <dbReference type="ARBA" id="ARBA00023065"/>
    </source>
</evidence>
<dbReference type="EMBL" id="JAGFNZ010000003">
    <property type="protein sequence ID" value="MBW7573033.1"/>
    <property type="molecule type" value="Genomic_DNA"/>
</dbReference>
<keyword evidence="6 10" id="KW-0472">Membrane</keyword>
<sequence length="497" mass="52959">MTYKGVIAGLVAGLLVALYRLGIEFGTEKSLIAYRFLKLHPIYIVPWLFLIAAVGYLTYRLVKLEPYAKGSGIPQVEGIVLFGMKMKWHTILIVRYLAGILTSLFGVSLGREGPSIQIGAAGSQAFAEKFGKNKLEENYLITAGASAGLSAAFNAPLSGIMFALEEIHRTFSPNILIAATTAALTADVVSKYFFGLKPVLQYTSIPQLPIRYYVVLLPLGVICGIVGAVTNKGLLGIDTFYAKLPAFLRPGAALLLALPFGLLLPQVLGGGQNLIKMSEGAQIGISLLTLFLVMKLLFTCICFGSGIPGGIFMPILSIGAMTGCIFGKLVAVWGLSTDYIPAFCVCAMAGVMSGSVKAPVTSILLMAEMTGSLIHLMPVAAVAFLALLTSDLLNISPIYEVLLERLTGQSKGSAAEKKPGAIIEIPVELGCTVAGKKVKDVSWPEGALIVSLCRGKKELLPNGDTEILPGDYLVVLSTEQRFDEMNRSFTELCHADP</sequence>